<dbReference type="SUPFAM" id="SSF51569">
    <property type="entry name" value="Aldolase"/>
    <property type="match status" value="1"/>
</dbReference>
<dbReference type="Pfam" id="PF03435">
    <property type="entry name" value="Sacchrp_dh_NADP"/>
    <property type="match status" value="1"/>
</dbReference>
<dbReference type="STRING" id="1631356.VV01_00910"/>
<dbReference type="InterPro" id="IPR005097">
    <property type="entry name" value="Sacchrp_dh_NADP-bd"/>
</dbReference>
<evidence type="ECO:0000313" key="2">
    <source>
        <dbReference type="EMBL" id="KNX39096.1"/>
    </source>
</evidence>
<gene>
    <name evidence="2" type="ORF">VV01_00910</name>
</gene>
<dbReference type="Proteomes" id="UP000037397">
    <property type="component" value="Unassembled WGS sequence"/>
</dbReference>
<comment type="caution">
    <text evidence="2">The sequence shown here is derived from an EMBL/GenBank/DDBJ whole genome shotgun (WGS) entry which is preliminary data.</text>
</comment>
<evidence type="ECO:0000313" key="3">
    <source>
        <dbReference type="Proteomes" id="UP000037397"/>
    </source>
</evidence>
<proteinExistence type="predicted"/>
<accession>A0A0L6CMS0</accession>
<organism evidence="2 3">
    <name type="scientific">Luteipulveratus halotolerans</name>
    <dbReference type="NCBI Taxonomy" id="1631356"/>
    <lineage>
        <taxon>Bacteria</taxon>
        <taxon>Bacillati</taxon>
        <taxon>Actinomycetota</taxon>
        <taxon>Actinomycetes</taxon>
        <taxon>Micrococcales</taxon>
        <taxon>Dermacoccaceae</taxon>
        <taxon>Luteipulveratus</taxon>
    </lineage>
</organism>
<dbReference type="InterPro" id="IPR036291">
    <property type="entry name" value="NAD(P)-bd_dom_sf"/>
</dbReference>
<feature type="domain" description="Saccharopine dehydrogenase NADP binding" evidence="1">
    <location>
        <begin position="16"/>
        <end position="135"/>
    </location>
</feature>
<dbReference type="PATRIC" id="fig|1631356.3.peg.105"/>
<reference evidence="3" key="1">
    <citation type="submission" date="2015-03" db="EMBL/GenBank/DDBJ databases">
        <title>Luteipulveratus halotolerans sp. nov., a novel actinobacterium (Dermacoccaceae) from Sarawak, Malaysia.</title>
        <authorList>
            <person name="Juboi H."/>
            <person name="Basik A."/>
            <person name="Shamsul S.S."/>
            <person name="Arnold P."/>
            <person name="Schmitt E.K."/>
            <person name="Sanglier J.-J."/>
            <person name="Yeo T."/>
        </authorList>
    </citation>
    <scope>NUCLEOTIDE SEQUENCE [LARGE SCALE GENOMIC DNA]</scope>
    <source>
        <strain evidence="3">C296001</strain>
    </source>
</reference>
<evidence type="ECO:0000259" key="1">
    <source>
        <dbReference type="Pfam" id="PF03435"/>
    </source>
</evidence>
<dbReference type="OrthoDB" id="4369409at2"/>
<dbReference type="PANTHER" id="PTHR43781:SF1">
    <property type="entry name" value="SACCHAROPINE DEHYDROGENASE"/>
    <property type="match status" value="1"/>
</dbReference>
<dbReference type="EMBL" id="LAIR01000002">
    <property type="protein sequence ID" value="KNX39096.1"/>
    <property type="molecule type" value="Genomic_DNA"/>
</dbReference>
<sequence length="355" mass="37827">MLRRPTRVEDMSNERVLIYGAAGHTGRFVTDELLSRGIEPVLAGRNAARLDALPYEHLERRAVSLDDTDALHAALADVAVVVNVAGPFLDTALSLSRAAVAAGAHYLDVTAEQPAVQLLHDEVDAAARAVGVTVVPAMAFYGGLADLLATAALAAETDADEVEVAIGLDRWWPTEGTRITGERNTAVRQLIRGGELSPLPNPAPVSRWSFAEPIGDQEVVQLPFSETITMHSHLQVGELTSYLNTAPLNELRDESTPAPSAADDSGRSSQRFVVDVVVRRGQQVRRITASGRDIYAFTAPIIGEGVARLLDGRHHGEGALAPGKAFDARDLLEALERSTDAFAVSEHEAAALSAS</sequence>
<dbReference type="PANTHER" id="PTHR43781">
    <property type="entry name" value="SACCHAROPINE DEHYDROGENASE"/>
    <property type="match status" value="1"/>
</dbReference>
<dbReference type="AlphaFoldDB" id="A0A0L6CMS0"/>
<keyword evidence="3" id="KW-1185">Reference proteome</keyword>
<name>A0A0L6CMS0_9MICO</name>
<dbReference type="Gene3D" id="3.40.50.720">
    <property type="entry name" value="NAD(P)-binding Rossmann-like Domain"/>
    <property type="match status" value="1"/>
</dbReference>
<dbReference type="SUPFAM" id="SSF51735">
    <property type="entry name" value="NAD(P)-binding Rossmann-fold domains"/>
    <property type="match status" value="1"/>
</dbReference>
<protein>
    <submittedName>
        <fullName evidence="2">Saccharopine dehydrogenase</fullName>
    </submittedName>
</protein>